<protein>
    <submittedName>
        <fullName evidence="1">Uncharacterized protein</fullName>
    </submittedName>
</protein>
<evidence type="ECO:0000313" key="1">
    <source>
        <dbReference type="EMBL" id="OBS29468.1"/>
    </source>
</evidence>
<name>A0A1B8B9U2_FUSPO</name>
<organism evidence="1 2">
    <name type="scientific">Fusarium poae</name>
    <dbReference type="NCBI Taxonomy" id="36050"/>
    <lineage>
        <taxon>Eukaryota</taxon>
        <taxon>Fungi</taxon>
        <taxon>Dikarya</taxon>
        <taxon>Ascomycota</taxon>
        <taxon>Pezizomycotina</taxon>
        <taxon>Sordariomycetes</taxon>
        <taxon>Hypocreomycetidae</taxon>
        <taxon>Hypocreales</taxon>
        <taxon>Nectriaceae</taxon>
        <taxon>Fusarium</taxon>
    </lineage>
</organism>
<gene>
    <name evidence="1" type="ORF">FPOA_03405</name>
</gene>
<proteinExistence type="predicted"/>
<dbReference type="EMBL" id="LYXU01000001">
    <property type="protein sequence ID" value="OBS29468.1"/>
    <property type="molecule type" value="Genomic_DNA"/>
</dbReference>
<comment type="caution">
    <text evidence="1">The sequence shown here is derived from an EMBL/GenBank/DDBJ whole genome shotgun (WGS) entry which is preliminary data.</text>
</comment>
<accession>A0A1B8B9U2</accession>
<sequence length="378" mass="42584">MDLLEKVDLPINHDTVYSSVMEAWKSAVETMEKLVKGMPPAVNERSCLLALSSWHLYPDITVEGSVVLPLQFSDPLVKSGGFLTLGLVRPHDDDTHDVSWSLSLAHWNFYGRPVPRKARFDSNARKISFDQFTHVVYGALLAHWNLAGTLAEHPSRVFIAMRKTIERQVSHLAFTNAELRCQEELRDPSSTLYILSKSAASHLDAQSFTGDSIHKLLSLGGRHASKFIPDTGFRPFLGLGYVGELVSKLKGPIEKVALLRRIAATSRYDPNAYIIRYYGEYHSLVPSDKFLQTRYCGFASAQPRRNADGLTSTHGQWVPRSFIDQYQYPGEVVTEMSPSDSLDLASPFSRVKFRMQPRTIFSTWHIARQPLASTQNTR</sequence>
<dbReference type="AlphaFoldDB" id="A0A1B8B9U2"/>
<keyword evidence="2" id="KW-1185">Reference proteome</keyword>
<evidence type="ECO:0000313" key="2">
    <source>
        <dbReference type="Proteomes" id="UP000091967"/>
    </source>
</evidence>
<dbReference type="Proteomes" id="UP000091967">
    <property type="component" value="Unassembled WGS sequence"/>
</dbReference>
<reference evidence="1 2" key="1">
    <citation type="submission" date="2016-06" db="EMBL/GenBank/DDBJ databases">
        <title>Living apart together: crosstalk between the core and supernumerary genomes in a fungal plant pathogen.</title>
        <authorList>
            <person name="Vanheule A."/>
            <person name="Audenaert K."/>
            <person name="Warris S."/>
            <person name="Van De Geest H."/>
            <person name="Schijlen E."/>
            <person name="Hofte M."/>
            <person name="De Saeger S."/>
            <person name="Haesaert G."/>
            <person name="Waalwijk C."/>
            <person name="Van Der Lee T."/>
        </authorList>
    </citation>
    <scope>NUCLEOTIDE SEQUENCE [LARGE SCALE GENOMIC DNA]</scope>
    <source>
        <strain evidence="1 2">2516</strain>
    </source>
</reference>